<evidence type="ECO:0000256" key="1">
    <source>
        <dbReference type="SAM" id="MobiDB-lite"/>
    </source>
</evidence>
<evidence type="ECO:0000313" key="2">
    <source>
        <dbReference type="EMBL" id="KAK2612736.1"/>
    </source>
</evidence>
<sequence length="84" mass="8495">MPEKDNQQAGQGQGQGQAAGNGSVKSSSAGESFAMDRFQKEKDGPWHQPLGLGTPSTFGSSNGKTNSNASPPPTAHQGSAAGRP</sequence>
<feature type="region of interest" description="Disordered" evidence="1">
    <location>
        <begin position="1"/>
        <end position="84"/>
    </location>
</feature>
<accession>A0AAJ0G3I6</accession>
<protein>
    <submittedName>
        <fullName evidence="2">Uncharacterized protein</fullName>
    </submittedName>
</protein>
<dbReference type="Proteomes" id="UP001251528">
    <property type="component" value="Unassembled WGS sequence"/>
</dbReference>
<name>A0AAJ0G3I6_9HYPO</name>
<reference evidence="2" key="1">
    <citation type="submission" date="2023-06" db="EMBL/GenBank/DDBJ databases">
        <title>Conoideocrella luteorostrata (Hypocreales: Clavicipitaceae), a potential biocontrol fungus for elongate hemlock scale in United States Christmas tree production areas.</title>
        <authorList>
            <person name="Barrett H."/>
            <person name="Lovett B."/>
            <person name="Macias A.M."/>
            <person name="Stajich J.E."/>
            <person name="Kasson M.T."/>
        </authorList>
    </citation>
    <scope>NUCLEOTIDE SEQUENCE</scope>
    <source>
        <strain evidence="2">ARSEF 14590</strain>
    </source>
</reference>
<proteinExistence type="predicted"/>
<gene>
    <name evidence="2" type="ORF">QQS21_001187</name>
</gene>
<feature type="compositionally biased region" description="Polar residues" evidence="1">
    <location>
        <begin position="54"/>
        <end position="69"/>
    </location>
</feature>
<comment type="caution">
    <text evidence="2">The sequence shown here is derived from an EMBL/GenBank/DDBJ whole genome shotgun (WGS) entry which is preliminary data.</text>
</comment>
<dbReference type="EMBL" id="JASWJB010000012">
    <property type="protein sequence ID" value="KAK2612736.1"/>
    <property type="molecule type" value="Genomic_DNA"/>
</dbReference>
<keyword evidence="3" id="KW-1185">Reference proteome</keyword>
<organism evidence="2 3">
    <name type="scientific">Conoideocrella luteorostrata</name>
    <dbReference type="NCBI Taxonomy" id="1105319"/>
    <lineage>
        <taxon>Eukaryota</taxon>
        <taxon>Fungi</taxon>
        <taxon>Dikarya</taxon>
        <taxon>Ascomycota</taxon>
        <taxon>Pezizomycotina</taxon>
        <taxon>Sordariomycetes</taxon>
        <taxon>Hypocreomycetidae</taxon>
        <taxon>Hypocreales</taxon>
        <taxon>Clavicipitaceae</taxon>
        <taxon>Conoideocrella</taxon>
    </lineage>
</organism>
<evidence type="ECO:0000313" key="3">
    <source>
        <dbReference type="Proteomes" id="UP001251528"/>
    </source>
</evidence>
<dbReference type="AlphaFoldDB" id="A0AAJ0G3I6"/>